<evidence type="ECO:0000256" key="1">
    <source>
        <dbReference type="SAM" id="MobiDB-lite"/>
    </source>
</evidence>
<protein>
    <submittedName>
        <fullName evidence="2">Uncharacterized protein</fullName>
    </submittedName>
</protein>
<dbReference type="HOGENOM" id="CLU_1003095_0_0_1"/>
<feature type="non-terminal residue" evidence="2">
    <location>
        <position position="278"/>
    </location>
</feature>
<dbReference type="EMBL" id="KN831949">
    <property type="protein sequence ID" value="KIO11496.1"/>
    <property type="molecule type" value="Genomic_DNA"/>
</dbReference>
<feature type="region of interest" description="Disordered" evidence="1">
    <location>
        <begin position="1"/>
        <end position="95"/>
    </location>
</feature>
<evidence type="ECO:0000313" key="3">
    <source>
        <dbReference type="Proteomes" id="UP000054217"/>
    </source>
</evidence>
<keyword evidence="3" id="KW-1185">Reference proteome</keyword>
<reference evidence="3" key="2">
    <citation type="submission" date="2015-01" db="EMBL/GenBank/DDBJ databases">
        <title>Evolutionary Origins and Diversification of the Mycorrhizal Mutualists.</title>
        <authorList>
            <consortium name="DOE Joint Genome Institute"/>
            <consortium name="Mycorrhizal Genomics Consortium"/>
            <person name="Kohler A."/>
            <person name="Kuo A."/>
            <person name="Nagy L.G."/>
            <person name="Floudas D."/>
            <person name="Copeland A."/>
            <person name="Barry K.W."/>
            <person name="Cichocki N."/>
            <person name="Veneault-Fourrey C."/>
            <person name="LaButti K."/>
            <person name="Lindquist E.A."/>
            <person name="Lipzen A."/>
            <person name="Lundell T."/>
            <person name="Morin E."/>
            <person name="Murat C."/>
            <person name="Riley R."/>
            <person name="Ohm R."/>
            <person name="Sun H."/>
            <person name="Tunlid A."/>
            <person name="Henrissat B."/>
            <person name="Grigoriev I.V."/>
            <person name="Hibbett D.S."/>
            <person name="Martin F."/>
        </authorList>
    </citation>
    <scope>NUCLEOTIDE SEQUENCE [LARGE SCALE GENOMIC DNA]</scope>
    <source>
        <strain evidence="3">Marx 270</strain>
    </source>
</reference>
<evidence type="ECO:0000313" key="2">
    <source>
        <dbReference type="EMBL" id="KIO11496.1"/>
    </source>
</evidence>
<organism evidence="2 3">
    <name type="scientific">Pisolithus tinctorius Marx 270</name>
    <dbReference type="NCBI Taxonomy" id="870435"/>
    <lineage>
        <taxon>Eukaryota</taxon>
        <taxon>Fungi</taxon>
        <taxon>Dikarya</taxon>
        <taxon>Basidiomycota</taxon>
        <taxon>Agaricomycotina</taxon>
        <taxon>Agaricomycetes</taxon>
        <taxon>Agaricomycetidae</taxon>
        <taxon>Boletales</taxon>
        <taxon>Sclerodermatineae</taxon>
        <taxon>Pisolithaceae</taxon>
        <taxon>Pisolithus</taxon>
    </lineage>
</organism>
<reference evidence="2 3" key="1">
    <citation type="submission" date="2014-04" db="EMBL/GenBank/DDBJ databases">
        <authorList>
            <consortium name="DOE Joint Genome Institute"/>
            <person name="Kuo A."/>
            <person name="Kohler A."/>
            <person name="Costa M.D."/>
            <person name="Nagy L.G."/>
            <person name="Floudas D."/>
            <person name="Copeland A."/>
            <person name="Barry K.W."/>
            <person name="Cichocki N."/>
            <person name="Veneault-Fourrey C."/>
            <person name="LaButti K."/>
            <person name="Lindquist E.A."/>
            <person name="Lipzen A."/>
            <person name="Lundell T."/>
            <person name="Morin E."/>
            <person name="Murat C."/>
            <person name="Sun H."/>
            <person name="Tunlid A."/>
            <person name="Henrissat B."/>
            <person name="Grigoriev I.V."/>
            <person name="Hibbett D.S."/>
            <person name="Martin F."/>
            <person name="Nordberg H.P."/>
            <person name="Cantor M.N."/>
            <person name="Hua S.X."/>
        </authorList>
    </citation>
    <scope>NUCLEOTIDE SEQUENCE [LARGE SCALE GENOMIC DNA]</scope>
    <source>
        <strain evidence="2 3">Marx 270</strain>
    </source>
</reference>
<dbReference type="AlphaFoldDB" id="A0A0C3PR40"/>
<dbReference type="Proteomes" id="UP000054217">
    <property type="component" value="Unassembled WGS sequence"/>
</dbReference>
<sequence>MIEQLRAQPSHQTEVQSTAPHGDESGTDPDNTTAPYSPHRYRTDRIQKNKLSSQPRNNHRTTTNLPRRSQPRNVRGQFVSSRTPEITAAWSPLGTPYTSDYSFPSGTQSPDILLLSSQEYPPLSPQEYTSIRGIPPTRGNSPEHPEDEDFFTAFPMIILPTPPASSAICTTHRERANSAPSSTSIPHPPPRPTPQAPPLPPMSQPPPPPLLPQAPPPRPRPMAEAVPLFYGDRAETENVSDFLKAFNCSMLFLNPLATDEQKIKALANYLGTSSPAEH</sequence>
<feature type="compositionally biased region" description="Pro residues" evidence="1">
    <location>
        <begin position="186"/>
        <end position="220"/>
    </location>
</feature>
<feature type="region of interest" description="Disordered" evidence="1">
    <location>
        <begin position="173"/>
        <end position="224"/>
    </location>
</feature>
<feature type="compositionally biased region" description="Polar residues" evidence="1">
    <location>
        <begin position="49"/>
        <end position="67"/>
    </location>
</feature>
<proteinExistence type="predicted"/>
<gene>
    <name evidence="2" type="ORF">M404DRAFT_20177</name>
</gene>
<dbReference type="InParanoid" id="A0A0C3PR40"/>
<accession>A0A0C3PR40</accession>
<name>A0A0C3PR40_PISTI</name>
<feature type="compositionally biased region" description="Polar residues" evidence="1">
    <location>
        <begin position="7"/>
        <end position="19"/>
    </location>
</feature>